<accession>A0A8H7Y4J0</accession>
<evidence type="ECO:0000313" key="3">
    <source>
        <dbReference type="EMBL" id="KAG5172687.1"/>
    </source>
</evidence>
<comment type="caution">
    <text evidence="3">The sequence shown here is derived from an EMBL/GenBank/DDBJ whole genome shotgun (WGS) entry which is preliminary data.</text>
</comment>
<feature type="transmembrane region" description="Helical" evidence="2">
    <location>
        <begin position="112"/>
        <end position="132"/>
    </location>
</feature>
<keyword evidence="2" id="KW-0472">Membrane</keyword>
<dbReference type="AlphaFoldDB" id="A0A8H7Y4J0"/>
<feature type="compositionally biased region" description="Basic residues" evidence="1">
    <location>
        <begin position="165"/>
        <end position="179"/>
    </location>
</feature>
<evidence type="ECO:0000256" key="1">
    <source>
        <dbReference type="SAM" id="MobiDB-lite"/>
    </source>
</evidence>
<keyword evidence="2" id="KW-0812">Transmembrane</keyword>
<dbReference type="EMBL" id="JAFIQS010000002">
    <property type="protein sequence ID" value="KAG5172687.1"/>
    <property type="molecule type" value="Genomic_DNA"/>
</dbReference>
<name>A0A8H7Y4J0_PSICU</name>
<feature type="compositionally biased region" description="Basic and acidic residues" evidence="1">
    <location>
        <begin position="231"/>
        <end position="241"/>
    </location>
</feature>
<feature type="transmembrane region" description="Helical" evidence="2">
    <location>
        <begin position="82"/>
        <end position="100"/>
    </location>
</feature>
<protein>
    <submittedName>
        <fullName evidence="3">Uncharacterized protein</fullName>
    </submittedName>
</protein>
<proteinExistence type="predicted"/>
<feature type="region of interest" description="Disordered" evidence="1">
    <location>
        <begin position="231"/>
        <end position="252"/>
    </location>
</feature>
<gene>
    <name evidence="3" type="ORF">JR316_002189</name>
</gene>
<sequence>MSRLASSTRTRSTSDAVKPAMNLQQPDLLTLILEYLSDVLPSPLYTLLVKVLSHSFAALTAIRQLCTSLLSNNPANWNAQVLLPPIITIVVAYLALLSLYRTTSWLIRLIFWCLKWGSLFGVFMAGVGYFIGNGNGNAVRVQGALPVLENLFSTLFDDKDGLPRSRQKKSRKHKPKSQRPKPWESFNVHEQWQYQENQEPGEDPHLQKVIDMATGAVGKIFTGQWWTVENVADKPKSDSTKTKAPAGRSRSR</sequence>
<keyword evidence="2" id="KW-1133">Transmembrane helix</keyword>
<organism evidence="3">
    <name type="scientific">Psilocybe cubensis</name>
    <name type="common">Psychedelic mushroom</name>
    <name type="synonym">Stropharia cubensis</name>
    <dbReference type="NCBI Taxonomy" id="181762"/>
    <lineage>
        <taxon>Eukaryota</taxon>
        <taxon>Fungi</taxon>
        <taxon>Dikarya</taxon>
        <taxon>Basidiomycota</taxon>
        <taxon>Agaricomycotina</taxon>
        <taxon>Agaricomycetes</taxon>
        <taxon>Agaricomycetidae</taxon>
        <taxon>Agaricales</taxon>
        <taxon>Agaricineae</taxon>
        <taxon>Strophariaceae</taxon>
        <taxon>Psilocybe</taxon>
    </lineage>
</organism>
<feature type="region of interest" description="Disordered" evidence="1">
    <location>
        <begin position="159"/>
        <end position="182"/>
    </location>
</feature>
<evidence type="ECO:0000256" key="2">
    <source>
        <dbReference type="SAM" id="Phobius"/>
    </source>
</evidence>
<reference evidence="3" key="1">
    <citation type="submission" date="2021-02" db="EMBL/GenBank/DDBJ databases">
        <title>Psilocybe cubensis genome.</title>
        <authorList>
            <person name="Mckernan K.J."/>
            <person name="Crawford S."/>
            <person name="Trippe A."/>
            <person name="Kane L.T."/>
            <person name="Mclaughlin S."/>
        </authorList>
    </citation>
    <scope>NUCLEOTIDE SEQUENCE [LARGE SCALE GENOMIC DNA]</scope>
    <source>
        <strain evidence="3">MGC-MH-2018</strain>
    </source>
</reference>